<evidence type="ECO:0000256" key="7">
    <source>
        <dbReference type="RuleBase" id="RU003355"/>
    </source>
</evidence>
<sequence>MRRWVPAVTAGLLVLMLGVESPHAGAAPASRSVPAPLPTGRTYRVTLLTGDVVTLRTAAKGCPKVSVRPAHQGDAVAESCGPDGHVHVMPAGLGRLRGKVDPALFDVTTLVQQGYDDAHSSDLPLIVRYAAGHSRSAFSAAIGQQRDLPSVHGVAVREPKSRATTLAPPLLSTGSSAGPADVDHIWLDRRVRVSQSPRGTDTPSPVGPAPGTRAGRASSAADPTGPVAQDLVQIGAPVAWRAGETGKGVRVAVLDTGVDATHPDLAGKIVASMNFTGDDDGIADRVGHGTHVAATIAGGGVASGGRYRGVAPDAQLMIGKVLGDDGTGSDSQVIEGMQWAAPQARVVSMSLGGDFSDGSDPVSMALDSLSAQYGTLFVVAAGNDGPAGGSIDAPGSAAAALTVGAVDATDTVAGFSSRGPQSGALVMKPEIVAPGVDIVSARASGTDIGSPIDQWYAQLSGTSMATPHVAGAAAILAQAQPGWGAQQLKDALVGAADPAHGDAYAQGAGRVDIPRALSTPAVPSTAIEDFGTLRYPQSGTTQASIGWTNPGTTPVTLNLTVAGADRAGTPVPAGTLRLSARAISIPPGGTGSVQVTVDQGTLAAKPGYYAGMLTAQAGTVSVRTPVAFFIEPPSFDLTLKQTVLPGSAPGSTFSLDTVVNLDDPDLFNDTFFGDLVDLPEGFTVRVPAGRYSVTGDVSDTSVDGVDRDALAGTPEVLVAGPTTVTFDAAHAVPVIATIAGVDTELQHAEVNLVQAGRHGDPWWSSAAAFGPQTGGPQVFTTPMPDADVGYLHASEAFGLRAPGTGLSPFEYTLGRFLPDGIPADPTYRLNAVDRSRLARIDQTFNRLDIPGTTTGHQRYLVSPDGFLVGEDVTEEVPAHRTDYVTPGLSWIDEALLSDPSGQAPLAGMMLDEEAPATYPTGSRTAKVWFNQPLHPDWNDAPNGIGCQPQPFTRTLGNLHVAVASMVDQHDRFNCLASFLFVYLGGADRSLTLYRDGQQIGRRQPTPDQDTVADFTIPTDPGSYRLVYDEDTNASGFPISTHSTTAWTFRSTAPTGADRIPVAVLSVDYALPLDTNNHPTGRTATFTVRQARGAPAQPITGLTVWTSTDQGDTWTPAPATAVGGDRFTAQLPPPSPGQTISLRVNATGANGSSVDQTIVDAYHVPA</sequence>
<dbReference type="EMBL" id="BONZ01000082">
    <property type="protein sequence ID" value="GIH19596.1"/>
    <property type="molecule type" value="Genomic_DNA"/>
</dbReference>
<feature type="compositionally biased region" description="Polar residues" evidence="8">
    <location>
        <begin position="193"/>
        <end position="203"/>
    </location>
</feature>
<dbReference type="Gene3D" id="3.40.50.200">
    <property type="entry name" value="Peptidase S8/S53 domain"/>
    <property type="match status" value="1"/>
</dbReference>
<evidence type="ECO:0000256" key="8">
    <source>
        <dbReference type="SAM" id="MobiDB-lite"/>
    </source>
</evidence>
<feature type="active site" description="Charge relay system" evidence="5 6">
    <location>
        <position position="255"/>
    </location>
</feature>
<dbReference type="InterPro" id="IPR015500">
    <property type="entry name" value="Peptidase_S8_subtilisin-rel"/>
</dbReference>
<dbReference type="AlphaFoldDB" id="A0A8J3R3U5"/>
<keyword evidence="4 6" id="KW-0720">Serine protease</keyword>
<dbReference type="GO" id="GO:0006508">
    <property type="term" value="P:proteolysis"/>
    <property type="evidence" value="ECO:0007669"/>
    <property type="project" value="UniProtKB-KW"/>
</dbReference>
<dbReference type="PRINTS" id="PR00723">
    <property type="entry name" value="SUBTILISIN"/>
</dbReference>
<dbReference type="GO" id="GO:0004252">
    <property type="term" value="F:serine-type endopeptidase activity"/>
    <property type="evidence" value="ECO:0007669"/>
    <property type="project" value="UniProtKB-UniRule"/>
</dbReference>
<feature type="region of interest" description="Disordered" evidence="8">
    <location>
        <begin position="193"/>
        <end position="225"/>
    </location>
</feature>
<feature type="active site" description="Charge relay system" evidence="5 6">
    <location>
        <position position="463"/>
    </location>
</feature>
<dbReference type="PANTHER" id="PTHR43806:SF11">
    <property type="entry name" value="CEREVISIN-RELATED"/>
    <property type="match status" value="1"/>
</dbReference>
<evidence type="ECO:0000256" key="9">
    <source>
        <dbReference type="SAM" id="SignalP"/>
    </source>
</evidence>
<keyword evidence="12" id="KW-1185">Reference proteome</keyword>
<keyword evidence="2 6" id="KW-0645">Protease</keyword>
<keyword evidence="9" id="KW-0732">Signal</keyword>
<accession>A0A8J3R3U5</accession>
<comment type="caution">
    <text evidence="11">The sequence shown here is derived from an EMBL/GenBank/DDBJ whole genome shotgun (WGS) entry which is preliminary data.</text>
</comment>
<dbReference type="InterPro" id="IPR000209">
    <property type="entry name" value="Peptidase_S8/S53_dom"/>
</dbReference>
<dbReference type="Proteomes" id="UP000642748">
    <property type="component" value="Unassembled WGS sequence"/>
</dbReference>
<proteinExistence type="inferred from homology"/>
<dbReference type="InterPro" id="IPR023827">
    <property type="entry name" value="Peptidase_S8_Asp-AS"/>
</dbReference>
<evidence type="ECO:0000256" key="1">
    <source>
        <dbReference type="ARBA" id="ARBA00011073"/>
    </source>
</evidence>
<dbReference type="Pfam" id="PF00082">
    <property type="entry name" value="Peptidase_S8"/>
    <property type="match status" value="1"/>
</dbReference>
<evidence type="ECO:0000256" key="4">
    <source>
        <dbReference type="ARBA" id="ARBA00022825"/>
    </source>
</evidence>
<evidence type="ECO:0000256" key="5">
    <source>
        <dbReference type="PIRSR" id="PIRSR615500-1"/>
    </source>
</evidence>
<dbReference type="InterPro" id="IPR050131">
    <property type="entry name" value="Peptidase_S8_subtilisin-like"/>
</dbReference>
<feature type="region of interest" description="Disordered" evidence="8">
    <location>
        <begin position="158"/>
        <end position="178"/>
    </location>
</feature>
<keyword evidence="3 6" id="KW-0378">Hydrolase</keyword>
<feature type="chain" id="PRO_5035171091" evidence="9">
    <location>
        <begin position="27"/>
        <end position="1165"/>
    </location>
</feature>
<protein>
    <submittedName>
        <fullName evidence="11">Serine protease</fullName>
    </submittedName>
</protein>
<name>A0A8J3R3U5_9ACTN</name>
<organism evidence="11 12">
    <name type="scientific">Rugosimonospora africana</name>
    <dbReference type="NCBI Taxonomy" id="556532"/>
    <lineage>
        <taxon>Bacteria</taxon>
        <taxon>Bacillati</taxon>
        <taxon>Actinomycetota</taxon>
        <taxon>Actinomycetes</taxon>
        <taxon>Micromonosporales</taxon>
        <taxon>Micromonosporaceae</taxon>
        <taxon>Rugosimonospora</taxon>
    </lineage>
</organism>
<feature type="domain" description="Peptidase S8/S53" evidence="10">
    <location>
        <begin position="246"/>
        <end position="509"/>
    </location>
</feature>
<dbReference type="PANTHER" id="PTHR43806">
    <property type="entry name" value="PEPTIDASE S8"/>
    <property type="match status" value="1"/>
</dbReference>
<evidence type="ECO:0000256" key="6">
    <source>
        <dbReference type="PROSITE-ProRule" id="PRU01240"/>
    </source>
</evidence>
<dbReference type="PROSITE" id="PS00136">
    <property type="entry name" value="SUBTILASE_ASP"/>
    <property type="match status" value="1"/>
</dbReference>
<dbReference type="SUPFAM" id="SSF52743">
    <property type="entry name" value="Subtilisin-like"/>
    <property type="match status" value="1"/>
</dbReference>
<evidence type="ECO:0000256" key="3">
    <source>
        <dbReference type="ARBA" id="ARBA00022801"/>
    </source>
</evidence>
<feature type="signal peptide" evidence="9">
    <location>
        <begin position="1"/>
        <end position="26"/>
    </location>
</feature>
<comment type="similarity">
    <text evidence="1 6 7">Belongs to the peptidase S8 family.</text>
</comment>
<feature type="active site" description="Charge relay system" evidence="5 6">
    <location>
        <position position="288"/>
    </location>
</feature>
<dbReference type="PROSITE" id="PS00138">
    <property type="entry name" value="SUBTILASE_SER"/>
    <property type="match status" value="1"/>
</dbReference>
<evidence type="ECO:0000256" key="2">
    <source>
        <dbReference type="ARBA" id="ARBA00022670"/>
    </source>
</evidence>
<reference evidence="11" key="1">
    <citation type="submission" date="2021-01" db="EMBL/GenBank/DDBJ databases">
        <title>Whole genome shotgun sequence of Rugosimonospora africana NBRC 104875.</title>
        <authorList>
            <person name="Komaki H."/>
            <person name="Tamura T."/>
        </authorList>
    </citation>
    <scope>NUCLEOTIDE SEQUENCE</scope>
    <source>
        <strain evidence="11">NBRC 104875</strain>
    </source>
</reference>
<dbReference type="InterPro" id="IPR023828">
    <property type="entry name" value="Peptidase_S8_Ser-AS"/>
</dbReference>
<dbReference type="RefSeq" id="WP_239134299.1">
    <property type="nucleotide sequence ID" value="NZ_BONZ01000082.1"/>
</dbReference>
<gene>
    <name evidence="11" type="ORF">Raf01_77680</name>
</gene>
<dbReference type="InterPro" id="IPR036852">
    <property type="entry name" value="Peptidase_S8/S53_dom_sf"/>
</dbReference>
<evidence type="ECO:0000313" key="11">
    <source>
        <dbReference type="EMBL" id="GIH19596.1"/>
    </source>
</evidence>
<evidence type="ECO:0000259" key="10">
    <source>
        <dbReference type="Pfam" id="PF00082"/>
    </source>
</evidence>
<evidence type="ECO:0000313" key="12">
    <source>
        <dbReference type="Proteomes" id="UP000642748"/>
    </source>
</evidence>
<dbReference type="PROSITE" id="PS51892">
    <property type="entry name" value="SUBTILASE"/>
    <property type="match status" value="1"/>
</dbReference>